<sequence>MTVTTAHLPLTPPPAAPASPPAVPVSRAPAAVSSPAVPVSRAPRDRSALAWKALAVVAVLGAVVVAGIGFAGSYSALRALAVDKGFGDFAPAFPIGVDAGIIVALALDLHFARRGLSWPFLRPVAHGLTLATIYFNANAGQHSPAEDPVAAAMHAVMPVLFVVAVEAARYLVIRTSGLAHGTRPDGVPLHRWMLAPLPTFGMWRRMRLWGLTSYAEAVDRDQALRVYRVMLERKHGSVRKAPSDARLPLTMARYGLTVDEALALPQEAAEREQRRREDEEARKAAEEIRAAERAAKLEASRLRAAGLVDAARHEVTASTGAAEVRARATVTAVERSAALETEALESAAAAEARAREAAADRAAAEARKAAAETAAAAAETERAARETEQATREAEARAAEAEARTAAAEARKATADRAAAEARKAAAEAAAAAAETELRAADAEDLARLSPRERTVRKLARIVLAQHGGDADRMSLEAITDTFGVATGTASQYRQEAARLIQDGYRP</sequence>
<feature type="transmembrane region" description="Helical" evidence="2">
    <location>
        <begin position="89"/>
        <end position="107"/>
    </location>
</feature>
<feature type="region of interest" description="Disordered" evidence="1">
    <location>
        <begin position="1"/>
        <end position="22"/>
    </location>
</feature>
<organism evidence="3 4">
    <name type="scientific">Streptomyces pimonensis</name>
    <dbReference type="NCBI Taxonomy" id="2860288"/>
    <lineage>
        <taxon>Bacteria</taxon>
        <taxon>Bacillati</taxon>
        <taxon>Actinomycetota</taxon>
        <taxon>Actinomycetes</taxon>
        <taxon>Kitasatosporales</taxon>
        <taxon>Streptomycetaceae</taxon>
        <taxon>Streptomyces</taxon>
    </lineage>
</organism>
<feature type="transmembrane region" description="Helical" evidence="2">
    <location>
        <begin position="149"/>
        <end position="172"/>
    </location>
</feature>
<dbReference type="PANTHER" id="PTHR23242">
    <property type="entry name" value="TRANSCRIPTION FACTOR HOXA13"/>
    <property type="match status" value="1"/>
</dbReference>
<keyword evidence="4" id="KW-1185">Reference proteome</keyword>
<name>A0ABV4JBC2_9ACTN</name>
<keyword evidence="2" id="KW-0472">Membrane</keyword>
<evidence type="ECO:0000256" key="1">
    <source>
        <dbReference type="SAM" id="MobiDB-lite"/>
    </source>
</evidence>
<protein>
    <submittedName>
        <fullName evidence="3">DUF2637 domain-containing protein</fullName>
    </submittedName>
</protein>
<dbReference type="InterPro" id="IPR021235">
    <property type="entry name" value="DUF2637"/>
</dbReference>
<comment type="caution">
    <text evidence="3">The sequence shown here is derived from an EMBL/GenBank/DDBJ whole genome shotgun (WGS) entry which is preliminary data.</text>
</comment>
<proteinExistence type="predicted"/>
<reference evidence="3 4" key="1">
    <citation type="journal article" date="2021" name="Res Sq">
        <title>Streptomyces Pimoensis sp. nov., Isolated From the Taklimakan Desert in Xinjiang, China.</title>
        <authorList>
            <person name="Zhang P."/>
            <person name="Luo X."/>
            <person name="Luo X."/>
            <person name="Liu Z."/>
            <person name="Xia Z."/>
            <person name="Wan C."/>
            <person name="zhang L."/>
        </authorList>
    </citation>
    <scope>NUCLEOTIDE SEQUENCE [LARGE SCALE GENOMIC DNA]</scope>
    <source>
        <strain evidence="3 4">TRM75549</strain>
    </source>
</reference>
<dbReference type="Proteomes" id="UP001567537">
    <property type="component" value="Unassembled WGS sequence"/>
</dbReference>
<feature type="transmembrane region" description="Helical" evidence="2">
    <location>
        <begin position="53"/>
        <end position="77"/>
    </location>
</feature>
<keyword evidence="2" id="KW-0812">Transmembrane</keyword>
<feature type="compositionally biased region" description="Basic and acidic residues" evidence="1">
    <location>
        <begin position="379"/>
        <end position="398"/>
    </location>
</feature>
<dbReference type="Pfam" id="PF10935">
    <property type="entry name" value="DUF2637"/>
    <property type="match status" value="1"/>
</dbReference>
<feature type="region of interest" description="Disordered" evidence="1">
    <location>
        <begin position="363"/>
        <end position="398"/>
    </location>
</feature>
<evidence type="ECO:0000313" key="3">
    <source>
        <dbReference type="EMBL" id="MEZ3182981.1"/>
    </source>
</evidence>
<gene>
    <name evidence="3" type="ORF">KYY02_31275</name>
</gene>
<evidence type="ECO:0000313" key="4">
    <source>
        <dbReference type="Proteomes" id="UP001567537"/>
    </source>
</evidence>
<keyword evidence="2" id="KW-1133">Transmembrane helix</keyword>
<dbReference type="EMBL" id="JAHWZY010000059">
    <property type="protein sequence ID" value="MEZ3182981.1"/>
    <property type="molecule type" value="Genomic_DNA"/>
</dbReference>
<evidence type="ECO:0000256" key="2">
    <source>
        <dbReference type="SAM" id="Phobius"/>
    </source>
</evidence>
<feature type="compositionally biased region" description="Pro residues" evidence="1">
    <location>
        <begin position="10"/>
        <end position="22"/>
    </location>
</feature>
<accession>A0ABV4JBC2</accession>
<dbReference type="PANTHER" id="PTHR23242:SF9">
    <property type="entry name" value="TRANSCRIPTION FACTOR HOXA13"/>
    <property type="match status" value="1"/>
</dbReference>
<feature type="transmembrane region" description="Helical" evidence="2">
    <location>
        <begin position="119"/>
        <end position="137"/>
    </location>
</feature>